<dbReference type="Proteomes" id="UP000254939">
    <property type="component" value="Unassembled WGS sequence"/>
</dbReference>
<accession>A0A370KTQ1</accession>
<proteinExistence type="predicted"/>
<dbReference type="AlphaFoldDB" id="A0A370KTQ1"/>
<gene>
    <name evidence="1" type="ORF">B5K06_08760</name>
</gene>
<organism evidence="1 2">
    <name type="scientific">Rhizobium grahamii</name>
    <dbReference type="NCBI Taxonomy" id="1120045"/>
    <lineage>
        <taxon>Bacteria</taxon>
        <taxon>Pseudomonadati</taxon>
        <taxon>Pseudomonadota</taxon>
        <taxon>Alphaproteobacteria</taxon>
        <taxon>Hyphomicrobiales</taxon>
        <taxon>Rhizobiaceae</taxon>
        <taxon>Rhizobium/Agrobacterium group</taxon>
        <taxon>Rhizobium</taxon>
    </lineage>
</organism>
<reference evidence="1 2" key="1">
    <citation type="submission" date="2017-03" db="EMBL/GenBank/DDBJ databases">
        <title>Genome analysis of Rhizobial strains effectives or ineffectives for nitrogen fixation isolated from bean seeds.</title>
        <authorList>
            <person name="Peralta H."/>
            <person name="Aguilar-Vera A."/>
            <person name="Mora Y."/>
            <person name="Vargas-Lagunas C."/>
            <person name="Girard L."/>
            <person name="Mora J."/>
        </authorList>
    </citation>
    <scope>NUCLEOTIDE SEQUENCE [LARGE SCALE GENOMIC DNA]</scope>
    <source>
        <strain evidence="1 2">CCGM3</strain>
    </source>
</reference>
<protein>
    <submittedName>
        <fullName evidence="1">Uncharacterized protein</fullName>
    </submittedName>
</protein>
<dbReference type="RefSeq" id="WP_114712597.1">
    <property type="nucleotide sequence ID" value="NZ_KZ857259.1"/>
</dbReference>
<dbReference type="EMBL" id="NAAC01000008">
    <property type="protein sequence ID" value="RDJ13471.1"/>
    <property type="molecule type" value="Genomic_DNA"/>
</dbReference>
<sequence length="98" mass="10203">MFAIVQEAAATDTKDNRRDEVTFCGEGAAQAAKLCVHALIQIRNALAGIATSKDLKFSDSSFEPIVFLLATKRSTIGSRGVLSGLSAHGPKVPAGATN</sequence>
<evidence type="ECO:0000313" key="2">
    <source>
        <dbReference type="Proteomes" id="UP000254939"/>
    </source>
</evidence>
<name>A0A370KTQ1_9HYPH</name>
<evidence type="ECO:0000313" key="1">
    <source>
        <dbReference type="EMBL" id="RDJ13471.1"/>
    </source>
</evidence>
<comment type="caution">
    <text evidence="1">The sequence shown here is derived from an EMBL/GenBank/DDBJ whole genome shotgun (WGS) entry which is preliminary data.</text>
</comment>